<feature type="domain" description="SH3b" evidence="2">
    <location>
        <begin position="106"/>
        <end position="169"/>
    </location>
</feature>
<evidence type="ECO:0000313" key="3">
    <source>
        <dbReference type="EMBL" id="MFD2868974.1"/>
    </source>
</evidence>
<dbReference type="Gene3D" id="2.30.30.40">
    <property type="entry name" value="SH3 Domains"/>
    <property type="match status" value="2"/>
</dbReference>
<dbReference type="InterPro" id="IPR052354">
    <property type="entry name" value="Cell_Wall_Dynamics_Protein"/>
</dbReference>
<dbReference type="PANTHER" id="PTHR34408:SF1">
    <property type="entry name" value="GLYCOSYL HYDROLASE FAMILY 19 DOMAIN-CONTAINING PROTEIN HI_1415"/>
    <property type="match status" value="1"/>
</dbReference>
<feature type="chain" id="PRO_5045222702" evidence="1">
    <location>
        <begin position="27"/>
        <end position="172"/>
    </location>
</feature>
<feature type="signal peptide" evidence="1">
    <location>
        <begin position="1"/>
        <end position="26"/>
    </location>
</feature>
<comment type="caution">
    <text evidence="3">The sequence shown here is derived from an EMBL/GenBank/DDBJ whole genome shotgun (WGS) entry which is preliminary data.</text>
</comment>
<evidence type="ECO:0000259" key="2">
    <source>
        <dbReference type="PROSITE" id="PS51781"/>
    </source>
</evidence>
<accession>A0ABW5Y0V3</accession>
<dbReference type="RefSeq" id="WP_380147835.1">
    <property type="nucleotide sequence ID" value="NZ_JBHUOR010000087.1"/>
</dbReference>
<dbReference type="PROSITE" id="PS51781">
    <property type="entry name" value="SH3B"/>
    <property type="match status" value="2"/>
</dbReference>
<evidence type="ECO:0000313" key="4">
    <source>
        <dbReference type="Proteomes" id="UP001597568"/>
    </source>
</evidence>
<gene>
    <name evidence="3" type="ORF">ACFSY7_10750</name>
</gene>
<dbReference type="PANTHER" id="PTHR34408">
    <property type="entry name" value="FAMILY PROTEIN, PUTATIVE-RELATED"/>
    <property type="match status" value="1"/>
</dbReference>
<sequence>MKKLVNLTLATTLVAATFGATIVAQPATNVTGVSTASAKTTSYYASEHPVKAYKTASKKSKVIGSYASNQIVKVVKEKNTKWVQVSYKGKKAFVLKSQISTKPIIISSATSKNANLNVRQTPSTKGRIIGQFKNKETIGVTDIKKGQWIQTYCKNKLGYVSEKYVTGFHEGH</sequence>
<keyword evidence="1" id="KW-0732">Signal</keyword>
<name>A0ABW5Y0V3_9BACL</name>
<protein>
    <submittedName>
        <fullName evidence="3">SH3 domain-containing protein</fullName>
    </submittedName>
</protein>
<keyword evidence="4" id="KW-1185">Reference proteome</keyword>
<dbReference type="Pfam" id="PF08239">
    <property type="entry name" value="SH3_3"/>
    <property type="match status" value="2"/>
</dbReference>
<dbReference type="SMART" id="SM00287">
    <property type="entry name" value="SH3b"/>
    <property type="match status" value="2"/>
</dbReference>
<dbReference type="EMBL" id="JBHUOR010000087">
    <property type="protein sequence ID" value="MFD2868974.1"/>
    <property type="molecule type" value="Genomic_DNA"/>
</dbReference>
<proteinExistence type="predicted"/>
<organism evidence="3 4">
    <name type="scientific">Kurthia populi</name>
    <dbReference type="NCBI Taxonomy" id="1562132"/>
    <lineage>
        <taxon>Bacteria</taxon>
        <taxon>Bacillati</taxon>
        <taxon>Bacillota</taxon>
        <taxon>Bacilli</taxon>
        <taxon>Bacillales</taxon>
        <taxon>Caryophanaceae</taxon>
        <taxon>Kurthia</taxon>
    </lineage>
</organism>
<dbReference type="Proteomes" id="UP001597568">
    <property type="component" value="Unassembled WGS sequence"/>
</dbReference>
<dbReference type="InterPro" id="IPR003646">
    <property type="entry name" value="SH3-like_bac-type"/>
</dbReference>
<evidence type="ECO:0000256" key="1">
    <source>
        <dbReference type="SAM" id="SignalP"/>
    </source>
</evidence>
<reference evidence="4" key="1">
    <citation type="journal article" date="2019" name="Int. J. Syst. Evol. Microbiol.">
        <title>The Global Catalogue of Microorganisms (GCM) 10K type strain sequencing project: providing services to taxonomists for standard genome sequencing and annotation.</title>
        <authorList>
            <consortium name="The Broad Institute Genomics Platform"/>
            <consortium name="The Broad Institute Genome Sequencing Center for Infectious Disease"/>
            <person name="Wu L."/>
            <person name="Ma J."/>
        </authorList>
    </citation>
    <scope>NUCLEOTIDE SEQUENCE [LARGE SCALE GENOMIC DNA]</scope>
    <source>
        <strain evidence="4">KCTC 33522</strain>
    </source>
</reference>
<feature type="domain" description="SH3b" evidence="2">
    <location>
        <begin position="38"/>
        <end position="103"/>
    </location>
</feature>